<dbReference type="RefSeq" id="XP_003287678.1">
    <property type="nucleotide sequence ID" value="XM_003287630.1"/>
</dbReference>
<keyword evidence="1" id="KW-0732">Signal</keyword>
<feature type="signal peptide" evidence="1">
    <location>
        <begin position="1"/>
        <end position="19"/>
    </location>
</feature>
<dbReference type="KEGG" id="dpp:DICPUDRAFT_32822"/>
<dbReference type="Pfam" id="PF11912">
    <property type="entry name" value="CfaA_B_C"/>
    <property type="match status" value="1"/>
</dbReference>
<dbReference type="InParanoid" id="F0ZJU1"/>
<dbReference type="VEuPathDB" id="AmoebaDB:DICPUDRAFT_32822"/>
<evidence type="ECO:0000313" key="2">
    <source>
        <dbReference type="EMBL" id="EGC35784.1"/>
    </source>
</evidence>
<dbReference type="InterPro" id="IPR021837">
    <property type="entry name" value="CfaA/B/C"/>
</dbReference>
<organism evidence="2 3">
    <name type="scientific">Dictyostelium purpureum</name>
    <name type="common">Slime mold</name>
    <dbReference type="NCBI Taxonomy" id="5786"/>
    <lineage>
        <taxon>Eukaryota</taxon>
        <taxon>Amoebozoa</taxon>
        <taxon>Evosea</taxon>
        <taxon>Eumycetozoa</taxon>
        <taxon>Dictyostelia</taxon>
        <taxon>Dictyosteliales</taxon>
        <taxon>Dictyosteliaceae</taxon>
        <taxon>Dictyostelium</taxon>
    </lineage>
</organism>
<accession>F0ZJU1</accession>
<evidence type="ECO:0000313" key="3">
    <source>
        <dbReference type="Proteomes" id="UP000001064"/>
    </source>
</evidence>
<proteinExistence type="predicted"/>
<dbReference type="PANTHER" id="PTHR39529">
    <property type="entry name" value="CARBOHYDRATE BINDING DOMAIN-CONTAINING PROTEIN"/>
    <property type="match status" value="1"/>
</dbReference>
<dbReference type="Proteomes" id="UP000001064">
    <property type="component" value="Unassembled WGS sequence"/>
</dbReference>
<dbReference type="AlphaFoldDB" id="F0ZJU1"/>
<dbReference type="EMBL" id="GL871047">
    <property type="protein sequence ID" value="EGC35784.1"/>
    <property type="molecule type" value="Genomic_DNA"/>
</dbReference>
<keyword evidence="3" id="KW-1185">Reference proteome</keyword>
<name>F0ZJU1_DICPU</name>
<feature type="chain" id="PRO_5003265181" evidence="1">
    <location>
        <begin position="20"/>
        <end position="189"/>
    </location>
</feature>
<evidence type="ECO:0000256" key="1">
    <source>
        <dbReference type="SAM" id="SignalP"/>
    </source>
</evidence>
<dbReference type="OMA" id="AYAINEC"/>
<dbReference type="PANTHER" id="PTHR39529:SF1">
    <property type="entry name" value="CARBOHYDRATE BINDING DOMAIN-CONTAINING PROTEIN"/>
    <property type="match status" value="1"/>
</dbReference>
<reference evidence="3" key="1">
    <citation type="journal article" date="2011" name="Genome Biol.">
        <title>Comparative genomics of the social amoebae Dictyostelium discoideum and Dictyostelium purpureum.</title>
        <authorList>
            <consortium name="US DOE Joint Genome Institute (JGI-PGF)"/>
            <person name="Sucgang R."/>
            <person name="Kuo A."/>
            <person name="Tian X."/>
            <person name="Salerno W."/>
            <person name="Parikh A."/>
            <person name="Feasley C.L."/>
            <person name="Dalin E."/>
            <person name="Tu H."/>
            <person name="Huang E."/>
            <person name="Barry K."/>
            <person name="Lindquist E."/>
            <person name="Shapiro H."/>
            <person name="Bruce D."/>
            <person name="Schmutz J."/>
            <person name="Salamov A."/>
            <person name="Fey P."/>
            <person name="Gaudet P."/>
            <person name="Anjard C."/>
            <person name="Babu M.M."/>
            <person name="Basu S."/>
            <person name="Bushmanova Y."/>
            <person name="van der Wel H."/>
            <person name="Katoh-Kurasawa M."/>
            <person name="Dinh C."/>
            <person name="Coutinho P.M."/>
            <person name="Saito T."/>
            <person name="Elias M."/>
            <person name="Schaap P."/>
            <person name="Kay R.R."/>
            <person name="Henrissat B."/>
            <person name="Eichinger L."/>
            <person name="Rivero F."/>
            <person name="Putnam N.H."/>
            <person name="West C.M."/>
            <person name="Loomis W.F."/>
            <person name="Chisholm R.L."/>
            <person name="Shaulsky G."/>
            <person name="Strassmann J.E."/>
            <person name="Queller D.C."/>
            <person name="Kuspa A."/>
            <person name="Grigoriev I.V."/>
        </authorList>
    </citation>
    <scope>NUCLEOTIDE SEQUENCE [LARGE SCALE GENOMIC DNA]</scope>
    <source>
        <strain evidence="3">QSDP1</strain>
    </source>
</reference>
<dbReference type="eggNOG" id="ENOG502RHYN">
    <property type="taxonomic scope" value="Eukaryota"/>
</dbReference>
<sequence length="189" mass="20946">MKLLSLILFITVLINFANANSYLTIIPKGSDSCGETYGVGYYLPMGTCISVNDWNLSINQVNGSHIQISYLGPNCSSDSPINYAYAINECVNFQFLDSPYTFSSIFSISDSVPTDAVVYNYYYYSYYCSGPTYSIFFTNGFSNNFSKFMCVDKKPEVFLCSGTGDCTQIDTDGCTNGKGVDMPYRVTCN</sequence>
<gene>
    <name evidence="2" type="ORF">DICPUDRAFT_32822</name>
</gene>
<dbReference type="GO" id="GO:0019835">
    <property type="term" value="P:cytolysis"/>
    <property type="evidence" value="ECO:0007669"/>
    <property type="project" value="EnsemblProtists"/>
</dbReference>
<dbReference type="GeneID" id="10500790"/>
<dbReference type="FunCoup" id="F0ZJU1">
    <property type="interactions" value="559"/>
</dbReference>
<dbReference type="OrthoDB" id="19803at2759"/>
<dbReference type="GO" id="GO:0045335">
    <property type="term" value="C:phagocytic vesicle"/>
    <property type="evidence" value="ECO:0007669"/>
    <property type="project" value="EnsemblProtists"/>
</dbReference>
<protein>
    <submittedName>
        <fullName evidence="2">Uncharacterized protein</fullName>
    </submittedName>
</protein>